<dbReference type="EMBL" id="LLXL01000221">
    <property type="protein sequence ID" value="PKK75782.1"/>
    <property type="molecule type" value="Genomic_DNA"/>
</dbReference>
<evidence type="ECO:0000313" key="5">
    <source>
        <dbReference type="EMBL" id="PKY48760.1"/>
    </source>
</evidence>
<evidence type="ECO:0000313" key="8">
    <source>
        <dbReference type="Proteomes" id="UP000233469"/>
    </source>
</evidence>
<feature type="compositionally biased region" description="Low complexity" evidence="1">
    <location>
        <begin position="95"/>
        <end position="109"/>
    </location>
</feature>
<reference evidence="6 8" key="3">
    <citation type="submission" date="2017-10" db="EMBL/GenBank/DDBJ databases">
        <title>Extensive intraspecific genome diversity in a model arbuscular mycorrhizal fungus.</title>
        <authorList>
            <person name="Chen E.C.H."/>
            <person name="Morin E."/>
            <person name="Baudet D."/>
            <person name="Noel J."/>
            <person name="Ndikumana S."/>
            <person name="Charron P."/>
            <person name="St-Onge C."/>
            <person name="Giorgi J."/>
            <person name="Grigoriev I.V."/>
            <person name="Roux C."/>
            <person name="Martin F.M."/>
            <person name="Corradi N."/>
        </authorList>
    </citation>
    <scope>NUCLEOTIDE SEQUENCE [LARGE SCALE GENOMIC DNA]</scope>
    <source>
        <strain evidence="3 6">A1</strain>
        <strain evidence="4 8">C2</strain>
    </source>
</reference>
<dbReference type="VEuPathDB" id="FungiDB:RhiirFUN_020605"/>
<organism evidence="5 9">
    <name type="scientific">Rhizophagus irregularis</name>
    <dbReference type="NCBI Taxonomy" id="588596"/>
    <lineage>
        <taxon>Eukaryota</taxon>
        <taxon>Fungi</taxon>
        <taxon>Fungi incertae sedis</taxon>
        <taxon>Mucoromycota</taxon>
        <taxon>Glomeromycotina</taxon>
        <taxon>Glomeromycetes</taxon>
        <taxon>Glomerales</taxon>
        <taxon>Glomeraceae</taxon>
        <taxon>Rhizophagus</taxon>
    </lineage>
</organism>
<name>A0A2I1GQ55_9GLOM</name>
<dbReference type="Proteomes" id="UP000232722">
    <property type="component" value="Unassembled WGS sequence"/>
</dbReference>
<feature type="compositionally biased region" description="Polar residues" evidence="1">
    <location>
        <begin position="41"/>
        <end position="53"/>
    </location>
</feature>
<evidence type="ECO:0000313" key="2">
    <source>
        <dbReference type="EMBL" id="PKC11212.1"/>
    </source>
</evidence>
<feature type="non-terminal residue" evidence="5">
    <location>
        <position position="162"/>
    </location>
</feature>
<dbReference type="Proteomes" id="UP000232688">
    <property type="component" value="Unassembled WGS sequence"/>
</dbReference>
<reference evidence="3 6" key="4">
    <citation type="submission" date="2017-10" db="EMBL/GenBank/DDBJ databases">
        <title>Genome analyses suggest a sexual origin of heterokaryosis in a supposedly ancient asexual fungus.</title>
        <authorList>
            <person name="Corradi N."/>
            <person name="Sedzielewska K."/>
            <person name="Noel J."/>
            <person name="Charron P."/>
            <person name="Farinelli L."/>
            <person name="Marton T."/>
            <person name="Kruger M."/>
            <person name="Pelin A."/>
            <person name="Brachmann A."/>
            <person name="Corradi N."/>
        </authorList>
    </citation>
    <scope>NUCLEOTIDE SEQUENCE [LARGE SCALE GENOMIC DNA]</scope>
    <source>
        <strain evidence="3 6">A1</strain>
    </source>
</reference>
<dbReference type="EMBL" id="LLXI01000667">
    <property type="protein sequence ID" value="PKY48760.1"/>
    <property type="molecule type" value="Genomic_DNA"/>
</dbReference>
<feature type="region of interest" description="Disordered" evidence="1">
    <location>
        <begin position="95"/>
        <end position="119"/>
    </location>
</feature>
<comment type="caution">
    <text evidence="5">The sequence shown here is derived from an EMBL/GenBank/DDBJ whole genome shotgun (WGS) entry which is preliminary data.</text>
</comment>
<gene>
    <name evidence="3" type="ORF">RhiirA1_410156</name>
    <name evidence="5" type="ORF">RhiirA4_404720</name>
    <name evidence="2" type="ORF">RhiirA5_354567</name>
    <name evidence="4" type="ORF">RhiirC2_735805</name>
</gene>
<evidence type="ECO:0000256" key="1">
    <source>
        <dbReference type="SAM" id="MobiDB-lite"/>
    </source>
</evidence>
<sequence length="162" mass="18391">MNELSANDRRMLWKKTKKLQIMFGEALDEDIVRQALTLPVIQSTPGHSPNSERFSSDRSTYNDHDRYSRSSNGSFMNKQINRRASDSMISPLIPSESTSNTITSSIVTPPASPPVSLDEKLSNKHTIKGVPSINPDTVPLIIVNKDTKEYRRKKLQKLYRFL</sequence>
<accession>A0A2I1GQ55</accession>
<dbReference type="VEuPathDB" id="FungiDB:RhiirA1_410156"/>
<reference evidence="5 9" key="1">
    <citation type="submission" date="2015-10" db="EMBL/GenBank/DDBJ databases">
        <title>Genome analyses suggest a sexual origin of heterokaryosis in a supposedly ancient asexual fungus.</title>
        <authorList>
            <person name="Ropars J."/>
            <person name="Sedzielewska K."/>
            <person name="Noel J."/>
            <person name="Charron P."/>
            <person name="Farinelli L."/>
            <person name="Marton T."/>
            <person name="Kruger M."/>
            <person name="Pelin A."/>
            <person name="Brachmann A."/>
            <person name="Corradi N."/>
        </authorList>
    </citation>
    <scope>NUCLEOTIDE SEQUENCE [LARGE SCALE GENOMIC DNA]</scope>
    <source>
        <strain evidence="5 9">A4</strain>
        <strain evidence="2 7">A5</strain>
        <strain evidence="4 8">C2</strain>
    </source>
</reference>
<dbReference type="AlphaFoldDB" id="A0A2I1GQ55"/>
<evidence type="ECO:0000313" key="7">
    <source>
        <dbReference type="Proteomes" id="UP000232722"/>
    </source>
</evidence>
<dbReference type="EMBL" id="LLXJ01000325">
    <property type="protein sequence ID" value="PKC11212.1"/>
    <property type="molecule type" value="Genomic_DNA"/>
</dbReference>
<dbReference type="Proteomes" id="UP000234323">
    <property type="component" value="Unassembled WGS sequence"/>
</dbReference>
<dbReference type="OrthoDB" id="196547at2759"/>
<dbReference type="Proteomes" id="UP000233469">
    <property type="component" value="Unassembled WGS sequence"/>
</dbReference>
<dbReference type="EMBL" id="LLXH01000076">
    <property type="protein sequence ID" value="PKC73748.1"/>
    <property type="molecule type" value="Genomic_DNA"/>
</dbReference>
<dbReference type="VEuPathDB" id="FungiDB:FUN_019158"/>
<feature type="region of interest" description="Disordered" evidence="1">
    <location>
        <begin position="41"/>
        <end position="74"/>
    </location>
</feature>
<proteinExistence type="predicted"/>
<reference evidence="2 7" key="2">
    <citation type="submission" date="2017-09" db="EMBL/GenBank/DDBJ databases">
        <title>Extensive intraspecific genome diversity in a model arbuscular mycorrhizal fungus.</title>
        <authorList>
            <person name="Chen E.C."/>
            <person name="Morin E."/>
            <person name="Beaudet D."/>
            <person name="Noel J."/>
            <person name="Ndikumana S."/>
            <person name="Charron P."/>
            <person name="St-Onge C."/>
            <person name="Giorgi J."/>
            <person name="Grigoriev I.V."/>
            <person name="Roux C."/>
            <person name="Martin F.M."/>
            <person name="Corradi N."/>
        </authorList>
    </citation>
    <scope>NUCLEOTIDE SEQUENCE [LARGE SCALE GENOMIC DNA]</scope>
    <source>
        <strain evidence="2 7">A5</strain>
    </source>
</reference>
<evidence type="ECO:0000313" key="3">
    <source>
        <dbReference type="EMBL" id="PKC73748.1"/>
    </source>
</evidence>
<protein>
    <submittedName>
        <fullName evidence="5">Uncharacterized protein</fullName>
    </submittedName>
</protein>
<evidence type="ECO:0000313" key="6">
    <source>
        <dbReference type="Proteomes" id="UP000232688"/>
    </source>
</evidence>
<feature type="compositionally biased region" description="Basic and acidic residues" evidence="1">
    <location>
        <begin position="54"/>
        <end position="68"/>
    </location>
</feature>
<evidence type="ECO:0000313" key="9">
    <source>
        <dbReference type="Proteomes" id="UP000234323"/>
    </source>
</evidence>
<keyword evidence="9" id="KW-1185">Reference proteome</keyword>
<evidence type="ECO:0000313" key="4">
    <source>
        <dbReference type="EMBL" id="PKK75782.1"/>
    </source>
</evidence>